<dbReference type="EMBL" id="RBLJ01000008">
    <property type="protein sequence ID" value="RKS53958.1"/>
    <property type="molecule type" value="Genomic_DNA"/>
</dbReference>
<comment type="caution">
    <text evidence="2">The sequence shown here is derived from an EMBL/GenBank/DDBJ whole genome shotgun (WGS) entry which is preliminary data.</text>
</comment>
<proteinExistence type="predicted"/>
<evidence type="ECO:0000313" key="2">
    <source>
        <dbReference type="EMBL" id="RKS54001.1"/>
    </source>
</evidence>
<name>A0ABX9SFT6_9GAMM</name>
<dbReference type="Proteomes" id="UP000280955">
    <property type="component" value="Unassembled WGS sequence"/>
</dbReference>
<evidence type="ECO:0000313" key="3">
    <source>
        <dbReference type="Proteomes" id="UP000280955"/>
    </source>
</evidence>
<keyword evidence="3" id="KW-1185">Reference proteome</keyword>
<protein>
    <submittedName>
        <fullName evidence="2">Uncharacterized protein</fullName>
    </submittedName>
</protein>
<dbReference type="EMBL" id="RBLJ01000007">
    <property type="protein sequence ID" value="RKS54001.1"/>
    <property type="molecule type" value="Genomic_DNA"/>
</dbReference>
<organism evidence="2 3">
    <name type="scientific">Photorhabdus asymbiotica</name>
    <dbReference type="NCBI Taxonomy" id="291112"/>
    <lineage>
        <taxon>Bacteria</taxon>
        <taxon>Pseudomonadati</taxon>
        <taxon>Pseudomonadota</taxon>
        <taxon>Gammaproteobacteria</taxon>
        <taxon>Enterobacterales</taxon>
        <taxon>Morganellaceae</taxon>
        <taxon>Photorhabdus</taxon>
    </lineage>
</organism>
<evidence type="ECO:0000313" key="1">
    <source>
        <dbReference type="EMBL" id="RKS53958.1"/>
    </source>
</evidence>
<reference evidence="2 3" key="1">
    <citation type="submission" date="2018-10" db="EMBL/GenBank/DDBJ databases">
        <title>Genomic Encyclopedia of Archaeal and Bacterial Type Strains, Phase II (KMG-II): from individual species to whole genera.</title>
        <authorList>
            <person name="Goeker M."/>
        </authorList>
    </citation>
    <scope>NUCLEOTIDE SEQUENCE [LARGE SCALE GENOMIC DNA]</scope>
    <source>
        <strain evidence="2 3">DSM 15149</strain>
    </source>
</reference>
<sequence length="171" mass="18273">MSSKVENIKLGACAVGFDSVDMGYTKGGVEVEIATETLKVTVDQFGQTTLSELIQGRNIKVTVPLAESELNRLVKLMPGSTLSSDGNTLSISTGMGVNLVDVAKELVLTPQDGTDFVLTLPKAATAGNFTMAYKFDDVRVYNVEFTVYPDSVGVLGKLSKQVKSEDKNLAE</sequence>
<accession>A0ABX9SFT6</accession>
<gene>
    <name evidence="2" type="ORF">BDD30_4543</name>
    <name evidence="1" type="ORF">BDD30_4548</name>
</gene>